<dbReference type="EMBL" id="BSTI01000003">
    <property type="protein sequence ID" value="GLY65052.1"/>
    <property type="molecule type" value="Genomic_DNA"/>
</dbReference>
<accession>A0A9W6QZX5</accession>
<comment type="caution">
    <text evidence="2">The sequence shown here is derived from an EMBL/GenBank/DDBJ whole genome shotgun (WGS) entry which is preliminary data.</text>
</comment>
<gene>
    <name evidence="2" type="ORF">Atai01_16710</name>
</gene>
<dbReference type="Proteomes" id="UP001165136">
    <property type="component" value="Unassembled WGS sequence"/>
</dbReference>
<dbReference type="Gene3D" id="3.40.50.150">
    <property type="entry name" value="Vaccinia Virus protein VP39"/>
    <property type="match status" value="1"/>
</dbReference>
<dbReference type="GO" id="GO:0008757">
    <property type="term" value="F:S-adenosylmethionine-dependent methyltransferase activity"/>
    <property type="evidence" value="ECO:0007669"/>
    <property type="project" value="InterPro"/>
</dbReference>
<evidence type="ECO:0000259" key="1">
    <source>
        <dbReference type="Pfam" id="PF08241"/>
    </source>
</evidence>
<dbReference type="CDD" id="cd02440">
    <property type="entry name" value="AdoMet_MTases"/>
    <property type="match status" value="1"/>
</dbReference>
<sequence length="194" mass="20336">MLDMARLRAAKENLPNVTFMPGDAQTHHFPAAAFTVAISRAGVMFFADPVAAFANIGRALEPGGRLAFVCHGNTTANPVFEALRDAGVTLDLAADTPGVPGFTDPGHVRRILTEAGFRSTAAIAFEVHSTITATAADAAKFLLDGNLRALVQKADDDTLNRTRAALETALRPFAATGAVTLPAAGWLHTATWIG</sequence>
<feature type="domain" description="Methyltransferase type 11" evidence="1">
    <location>
        <begin position="1"/>
        <end position="68"/>
    </location>
</feature>
<dbReference type="InterPro" id="IPR029063">
    <property type="entry name" value="SAM-dependent_MTases_sf"/>
</dbReference>
<dbReference type="Pfam" id="PF08241">
    <property type="entry name" value="Methyltransf_11"/>
    <property type="match status" value="1"/>
</dbReference>
<evidence type="ECO:0000313" key="3">
    <source>
        <dbReference type="Proteomes" id="UP001165136"/>
    </source>
</evidence>
<keyword evidence="3" id="KW-1185">Reference proteome</keyword>
<evidence type="ECO:0000313" key="2">
    <source>
        <dbReference type="EMBL" id="GLY65052.1"/>
    </source>
</evidence>
<name>A0A9W6QZX5_9PSEU</name>
<proteinExistence type="predicted"/>
<dbReference type="AlphaFoldDB" id="A0A9W6QZX5"/>
<reference evidence="2" key="1">
    <citation type="submission" date="2023-03" db="EMBL/GenBank/DDBJ databases">
        <title>Amycolatopsis taiwanensis NBRC 103393.</title>
        <authorList>
            <person name="Ichikawa N."/>
            <person name="Sato H."/>
            <person name="Tonouchi N."/>
        </authorList>
    </citation>
    <scope>NUCLEOTIDE SEQUENCE</scope>
    <source>
        <strain evidence="2">NBRC 103393</strain>
    </source>
</reference>
<protein>
    <recommendedName>
        <fullName evidence="1">Methyltransferase type 11 domain-containing protein</fullName>
    </recommendedName>
</protein>
<dbReference type="InterPro" id="IPR013216">
    <property type="entry name" value="Methyltransf_11"/>
</dbReference>
<organism evidence="2 3">
    <name type="scientific">Amycolatopsis taiwanensis</name>
    <dbReference type="NCBI Taxonomy" id="342230"/>
    <lineage>
        <taxon>Bacteria</taxon>
        <taxon>Bacillati</taxon>
        <taxon>Actinomycetota</taxon>
        <taxon>Actinomycetes</taxon>
        <taxon>Pseudonocardiales</taxon>
        <taxon>Pseudonocardiaceae</taxon>
        <taxon>Amycolatopsis</taxon>
    </lineage>
</organism>
<dbReference type="SUPFAM" id="SSF53335">
    <property type="entry name" value="S-adenosyl-L-methionine-dependent methyltransferases"/>
    <property type="match status" value="1"/>
</dbReference>